<dbReference type="InterPro" id="IPR014202">
    <property type="entry name" value="Spore_II_R"/>
</dbReference>
<accession>A0A926EE67</accession>
<sequence>MKTNRVELSLAIGLILTILLTSFCSFAGACGQIRQDVIRLHVLANSDTDADQALKLRVRDRVLEETEQIFLNAGDKQDAAKRVQESLPAIETAARQVIDENGYDYDVNVTFQNEYFTTREYENFTLPAGHYDAVRVKIGEAAGKNWWCVMFPPLCIPAAESEKKVESVIGEDGAEIISNKPKYEFKFKILEVFEDIGQWFRG</sequence>
<keyword evidence="2" id="KW-1185">Reference proteome</keyword>
<dbReference type="NCBIfam" id="TIGR02837">
    <property type="entry name" value="spore_II_R"/>
    <property type="match status" value="1"/>
</dbReference>
<dbReference type="Pfam" id="PF09551">
    <property type="entry name" value="Spore_II_R"/>
    <property type="match status" value="1"/>
</dbReference>
<dbReference type="AlphaFoldDB" id="A0A926EE67"/>
<name>A0A926EE67_9FIRM</name>
<dbReference type="PROSITE" id="PS51257">
    <property type="entry name" value="PROKAR_LIPOPROTEIN"/>
    <property type="match status" value="1"/>
</dbReference>
<gene>
    <name evidence="1" type="primary">spoIIR</name>
    <name evidence="1" type="ORF">H8709_08080</name>
</gene>
<dbReference type="EMBL" id="JACRTC010000005">
    <property type="protein sequence ID" value="MBC8570784.1"/>
    <property type="molecule type" value="Genomic_DNA"/>
</dbReference>
<evidence type="ECO:0000313" key="1">
    <source>
        <dbReference type="EMBL" id="MBC8570784.1"/>
    </source>
</evidence>
<dbReference type="Proteomes" id="UP000660861">
    <property type="component" value="Unassembled WGS sequence"/>
</dbReference>
<protein>
    <submittedName>
        <fullName evidence="1">Stage II sporulation protein R</fullName>
    </submittedName>
</protein>
<reference evidence="1" key="1">
    <citation type="submission" date="2020-08" db="EMBL/GenBank/DDBJ databases">
        <title>Genome public.</title>
        <authorList>
            <person name="Liu C."/>
            <person name="Sun Q."/>
        </authorList>
    </citation>
    <scope>NUCLEOTIDE SEQUENCE</scope>
    <source>
        <strain evidence="1">NSJ-54</strain>
    </source>
</reference>
<organism evidence="1 2">
    <name type="scientific">Zongyangia hominis</name>
    <dbReference type="NCBI Taxonomy" id="2763677"/>
    <lineage>
        <taxon>Bacteria</taxon>
        <taxon>Bacillati</taxon>
        <taxon>Bacillota</taxon>
        <taxon>Clostridia</taxon>
        <taxon>Eubacteriales</taxon>
        <taxon>Oscillospiraceae</taxon>
        <taxon>Zongyangia</taxon>
    </lineage>
</organism>
<dbReference type="RefSeq" id="WP_262397878.1">
    <property type="nucleotide sequence ID" value="NZ_JACRTC010000005.1"/>
</dbReference>
<proteinExistence type="predicted"/>
<comment type="caution">
    <text evidence="1">The sequence shown here is derived from an EMBL/GenBank/DDBJ whole genome shotgun (WGS) entry which is preliminary data.</text>
</comment>
<evidence type="ECO:0000313" key="2">
    <source>
        <dbReference type="Proteomes" id="UP000660861"/>
    </source>
</evidence>